<organism evidence="2 3">
    <name type="scientific">Cylicocyclus nassatus</name>
    <name type="common">Nematode worm</name>
    <dbReference type="NCBI Taxonomy" id="53992"/>
    <lineage>
        <taxon>Eukaryota</taxon>
        <taxon>Metazoa</taxon>
        <taxon>Ecdysozoa</taxon>
        <taxon>Nematoda</taxon>
        <taxon>Chromadorea</taxon>
        <taxon>Rhabditida</taxon>
        <taxon>Rhabditina</taxon>
        <taxon>Rhabditomorpha</taxon>
        <taxon>Strongyloidea</taxon>
        <taxon>Strongylidae</taxon>
        <taxon>Cylicocyclus</taxon>
    </lineage>
</organism>
<evidence type="ECO:0000256" key="1">
    <source>
        <dbReference type="SAM" id="SignalP"/>
    </source>
</evidence>
<accession>A0AA36DPU0</accession>
<proteinExistence type="predicted"/>
<dbReference type="SUPFAM" id="SSF57302">
    <property type="entry name" value="Snake toxin-like"/>
    <property type="match status" value="1"/>
</dbReference>
<feature type="chain" id="PRO_5041383026" evidence="1">
    <location>
        <begin position="17"/>
        <end position="115"/>
    </location>
</feature>
<keyword evidence="3" id="KW-1185">Reference proteome</keyword>
<evidence type="ECO:0000313" key="2">
    <source>
        <dbReference type="EMBL" id="CAJ0590419.1"/>
    </source>
</evidence>
<dbReference type="InterPro" id="IPR045860">
    <property type="entry name" value="Snake_toxin-like_sf"/>
</dbReference>
<dbReference type="PANTHER" id="PTHR34721">
    <property type="entry name" value="PROTEIN CBG09734"/>
    <property type="match status" value="1"/>
</dbReference>
<dbReference type="PANTHER" id="PTHR34721:SF11">
    <property type="entry name" value="ACTIVIN_RECP DOMAIN-CONTAINING PROTEIN"/>
    <property type="match status" value="1"/>
</dbReference>
<name>A0AA36DPU0_CYLNA</name>
<gene>
    <name evidence="2" type="ORF">CYNAS_LOCUS2402</name>
</gene>
<keyword evidence="1" id="KW-0732">Signal</keyword>
<feature type="signal peptide" evidence="1">
    <location>
        <begin position="1"/>
        <end position="16"/>
    </location>
</feature>
<dbReference type="AlphaFoldDB" id="A0AA36DPU0"/>
<protein>
    <submittedName>
        <fullName evidence="2">Uncharacterized protein</fullName>
    </submittedName>
</protein>
<sequence length="115" mass="13005">MKIAFVAVLALPCAFAVRCYDYIEKHDLKPDKKWMECSDSQYCFKTYIEQHETPTDKKWMANRSCGSSSVCKTEGCTGTKVGWECCCRGDLCNATSSPKVLLLTIFSVFYIVFAL</sequence>
<reference evidence="2" key="1">
    <citation type="submission" date="2023-07" db="EMBL/GenBank/DDBJ databases">
        <authorList>
            <consortium name="CYATHOMIX"/>
        </authorList>
    </citation>
    <scope>NUCLEOTIDE SEQUENCE</scope>
    <source>
        <strain evidence="2">N/A</strain>
    </source>
</reference>
<evidence type="ECO:0000313" key="3">
    <source>
        <dbReference type="Proteomes" id="UP001176961"/>
    </source>
</evidence>
<dbReference type="EMBL" id="CATQJL010000001">
    <property type="protein sequence ID" value="CAJ0590419.1"/>
    <property type="molecule type" value="Genomic_DNA"/>
</dbReference>
<dbReference type="Proteomes" id="UP001176961">
    <property type="component" value="Unassembled WGS sequence"/>
</dbReference>
<comment type="caution">
    <text evidence="2">The sequence shown here is derived from an EMBL/GenBank/DDBJ whole genome shotgun (WGS) entry which is preliminary data.</text>
</comment>